<dbReference type="RefSeq" id="WP_073197905.1">
    <property type="nucleotide sequence ID" value="NZ_FQXO01000101.1"/>
</dbReference>
<dbReference type="PANTHER" id="PTHR40032:SF1">
    <property type="entry name" value="EXPORTED PROTEIN"/>
    <property type="match status" value="1"/>
</dbReference>
<feature type="domain" description="Putative amidase" evidence="1">
    <location>
        <begin position="117"/>
        <end position="271"/>
    </location>
</feature>
<reference evidence="3" key="1">
    <citation type="submission" date="2016-11" db="EMBL/GenBank/DDBJ databases">
        <authorList>
            <person name="Varghese N."/>
            <person name="Submissions S."/>
        </authorList>
    </citation>
    <scope>NUCLEOTIDE SEQUENCE [LARGE SCALE GENOMIC DNA]</scope>
    <source>
        <strain evidence="3">DSM 13643</strain>
    </source>
</reference>
<dbReference type="Pfam" id="PF12671">
    <property type="entry name" value="Amidase_6"/>
    <property type="match status" value="1"/>
</dbReference>
<organism evidence="2 3">
    <name type="scientific">Caloranaerobacter azorensis DSM 13643</name>
    <dbReference type="NCBI Taxonomy" id="1121264"/>
    <lineage>
        <taxon>Bacteria</taxon>
        <taxon>Bacillati</taxon>
        <taxon>Bacillota</taxon>
        <taxon>Tissierellia</taxon>
        <taxon>Tissierellales</taxon>
        <taxon>Thermohalobacteraceae</taxon>
        <taxon>Caloranaerobacter</taxon>
    </lineage>
</organism>
<sequence>MEDNMTLGQIEQIFLDYLKDNNINIEVGSKDYTDYIVKQMFEKADANLMNHPDYRLIHSYFAEYLYELEKYQLEPYCKKFTTAHVKDKTIKEIKEEIINQDEKIKEKGDKTFELSGYNPYQARDYAYSWYNRRNPAYNTWPFDCTNFISQCIYAGGVNEHLPSSGVYTGVKETTDYWYSERVYVVDEGYRWAESTSWIRVVDFYAYWASRVPNVNYVDNTDVSVYGEIGDVVQLMDSSTLRRYHTTIITKKENGVVYLTYHTADTKDKRIDEFDDEFTNWTLFNFFNFCC</sequence>
<gene>
    <name evidence="2" type="ORF">SAMN02745135_02411</name>
</gene>
<evidence type="ECO:0000313" key="2">
    <source>
        <dbReference type="EMBL" id="SHH85232.1"/>
    </source>
</evidence>
<name>A0A1M5WCL5_9FIRM</name>
<evidence type="ECO:0000313" key="3">
    <source>
        <dbReference type="Proteomes" id="UP000183967"/>
    </source>
</evidence>
<dbReference type="OrthoDB" id="9812429at2"/>
<protein>
    <submittedName>
        <fullName evidence="2">Putative amidase domain-containing protein</fullName>
    </submittedName>
</protein>
<dbReference type="Proteomes" id="UP000183967">
    <property type="component" value="Unassembled WGS sequence"/>
</dbReference>
<accession>A0A1M5WCL5</accession>
<dbReference type="AlphaFoldDB" id="A0A1M5WCL5"/>
<dbReference type="EMBL" id="FQXO01000101">
    <property type="protein sequence ID" value="SHH85232.1"/>
    <property type="molecule type" value="Genomic_DNA"/>
</dbReference>
<proteinExistence type="predicted"/>
<dbReference type="InterPro" id="IPR024301">
    <property type="entry name" value="Amidase_6"/>
</dbReference>
<dbReference type="PANTHER" id="PTHR40032">
    <property type="entry name" value="EXPORTED PROTEIN-RELATED"/>
    <property type="match status" value="1"/>
</dbReference>
<keyword evidence="3" id="KW-1185">Reference proteome</keyword>
<evidence type="ECO:0000259" key="1">
    <source>
        <dbReference type="Pfam" id="PF12671"/>
    </source>
</evidence>